<sequence>MASTDQEKCRICAEILSKKQRRQIFSDAFKVFGQLVEVLGYVPTNTDGLSKCICFRCFNRINKISKIDFDLNNRVDQLKVEKRNIICELRKNVSKPNQPLVPAPSDRPSEIPSQTFHCVTSTVQNSLPSETQQAYKQSPAKFKGKRHIKHTPTPRKKKVLKTSPAKSVSIEIPKAKRRLNIAEKLLSPFKAKVQVRSATEKLRTRIVKEKGLYAVLVGIVRGQQPSVLAKRFCNVPQMQEHIVNNILKHINAECINMCKVKDPSILRNTGADHLTSLNFRRISFELHLKAPTLTQFLKCCIKRADNELALCILSSLILRYRNDKISQLHHVIGQILDRGGATDETIALLSNLGLSVGLDSVSRKYAEMVSRQKRLIKQNVIGQLQQCQLVDKMKKTEQMVENLKAETEPALTMTHAVHASLDLPKPCETVFHISLVTSHYHPSHHMQVMVFPEVLPFSHLLRKL</sequence>
<reference evidence="3" key="1">
    <citation type="submission" date="2025-08" db="UniProtKB">
        <authorList>
            <consortium name="RefSeq"/>
        </authorList>
    </citation>
    <scope>IDENTIFICATION</scope>
    <source>
        <tissue evidence="3">Whole sample</tissue>
    </source>
</reference>
<feature type="compositionally biased region" description="Basic residues" evidence="1">
    <location>
        <begin position="142"/>
        <end position="160"/>
    </location>
</feature>
<evidence type="ECO:0000313" key="3">
    <source>
        <dbReference type="RefSeq" id="XP_022312726.1"/>
    </source>
</evidence>
<dbReference type="OrthoDB" id="5989504at2759"/>
<dbReference type="KEGG" id="cvn:111117782"/>
<dbReference type="GeneID" id="111117782"/>
<dbReference type="Proteomes" id="UP000694844">
    <property type="component" value="Chromosome 10"/>
</dbReference>
<keyword evidence="2" id="KW-1185">Reference proteome</keyword>
<protein>
    <submittedName>
        <fullName evidence="3">Uncharacterized protein LOC111117782</fullName>
    </submittedName>
</protein>
<dbReference type="RefSeq" id="XP_022312726.1">
    <property type="nucleotide sequence ID" value="XM_022457018.1"/>
</dbReference>
<name>A0A8B8CDL7_CRAVI</name>
<dbReference type="AlphaFoldDB" id="A0A8B8CDL7"/>
<evidence type="ECO:0000313" key="2">
    <source>
        <dbReference type="Proteomes" id="UP000694844"/>
    </source>
</evidence>
<gene>
    <name evidence="3" type="primary">LOC111117782</name>
</gene>
<feature type="region of interest" description="Disordered" evidence="1">
    <location>
        <begin position="136"/>
        <end position="165"/>
    </location>
</feature>
<accession>A0A8B8CDL7</accession>
<evidence type="ECO:0000256" key="1">
    <source>
        <dbReference type="SAM" id="MobiDB-lite"/>
    </source>
</evidence>
<organism evidence="2 3">
    <name type="scientific">Crassostrea virginica</name>
    <name type="common">Eastern oyster</name>
    <dbReference type="NCBI Taxonomy" id="6565"/>
    <lineage>
        <taxon>Eukaryota</taxon>
        <taxon>Metazoa</taxon>
        <taxon>Spiralia</taxon>
        <taxon>Lophotrochozoa</taxon>
        <taxon>Mollusca</taxon>
        <taxon>Bivalvia</taxon>
        <taxon>Autobranchia</taxon>
        <taxon>Pteriomorphia</taxon>
        <taxon>Ostreida</taxon>
        <taxon>Ostreoidea</taxon>
        <taxon>Ostreidae</taxon>
        <taxon>Crassostrea</taxon>
    </lineage>
</organism>
<proteinExistence type="predicted"/>